<keyword evidence="3" id="KW-1185">Reference proteome</keyword>
<feature type="domain" description="DUF7793" evidence="1">
    <location>
        <begin position="1"/>
        <end position="113"/>
    </location>
</feature>
<dbReference type="EMBL" id="CP055156">
    <property type="protein sequence ID" value="QNF35223.1"/>
    <property type="molecule type" value="Genomic_DNA"/>
</dbReference>
<dbReference type="KEGG" id="aswu:HUW51_21805"/>
<dbReference type="Proteomes" id="UP000515237">
    <property type="component" value="Chromosome"/>
</dbReference>
<protein>
    <recommendedName>
        <fullName evidence="1">DUF7793 domain-containing protein</fullName>
    </recommendedName>
</protein>
<dbReference type="Pfam" id="PF25056">
    <property type="entry name" value="DUF7793"/>
    <property type="match status" value="1"/>
</dbReference>
<organism evidence="2 3">
    <name type="scientific">Adhaeribacter swui</name>
    <dbReference type="NCBI Taxonomy" id="2086471"/>
    <lineage>
        <taxon>Bacteria</taxon>
        <taxon>Pseudomonadati</taxon>
        <taxon>Bacteroidota</taxon>
        <taxon>Cytophagia</taxon>
        <taxon>Cytophagales</taxon>
        <taxon>Hymenobacteraceae</taxon>
        <taxon>Adhaeribacter</taxon>
    </lineage>
</organism>
<name>A0A7G7GDI9_9BACT</name>
<sequence>MFVQDGIFQCYFKPMEVLDINVAHVTVRDRLNFLKKNSYPSLFDISEVKQTTKEARDFMANEGNELVLASAMIVSNPMLKMMANFYVMVNKPKNPTKLFTDVNSALEWLAQFKAK</sequence>
<proteinExistence type="predicted"/>
<dbReference type="Gene3D" id="3.40.970.30">
    <property type="entry name" value="yp_829618.1 like domains"/>
    <property type="match status" value="1"/>
</dbReference>
<evidence type="ECO:0000313" key="3">
    <source>
        <dbReference type="Proteomes" id="UP000515237"/>
    </source>
</evidence>
<dbReference type="AlphaFoldDB" id="A0A7G7GDI9"/>
<accession>A0A7G7GDI9</accession>
<gene>
    <name evidence="2" type="ORF">HUW51_21805</name>
</gene>
<dbReference type="InterPro" id="IPR056695">
    <property type="entry name" value="DUF7793"/>
</dbReference>
<reference evidence="2 3" key="1">
    <citation type="journal article" date="2018" name="Int. J. Syst. Evol. Microbiol.">
        <title>Adhaeribacter swui sp. nov., isolated from wet mud.</title>
        <authorList>
            <person name="Kim D.U."/>
            <person name="Kim K.W."/>
            <person name="Kang M.S."/>
            <person name="Kim J.Y."/>
            <person name="Jang J.H."/>
            <person name="Kim M.K."/>
        </authorList>
    </citation>
    <scope>NUCLEOTIDE SEQUENCE [LARGE SCALE GENOMIC DNA]</scope>
    <source>
        <strain evidence="2 3">KCTC 52873</strain>
    </source>
</reference>
<evidence type="ECO:0000313" key="2">
    <source>
        <dbReference type="EMBL" id="QNF35223.1"/>
    </source>
</evidence>
<evidence type="ECO:0000259" key="1">
    <source>
        <dbReference type="Pfam" id="PF25056"/>
    </source>
</evidence>